<accession>A0A7S3T710</accession>
<evidence type="ECO:0000313" key="2">
    <source>
        <dbReference type="EMBL" id="CAE0575765.1"/>
    </source>
</evidence>
<feature type="region of interest" description="Disordered" evidence="1">
    <location>
        <begin position="435"/>
        <end position="513"/>
    </location>
</feature>
<protein>
    <submittedName>
        <fullName evidence="2">Uncharacterized protein</fullName>
    </submittedName>
</protein>
<dbReference type="Gene3D" id="3.90.245.10">
    <property type="entry name" value="Ribonucleoside hydrolase-like"/>
    <property type="match status" value="1"/>
</dbReference>
<dbReference type="AlphaFoldDB" id="A0A7S3T710"/>
<evidence type="ECO:0000256" key="1">
    <source>
        <dbReference type="SAM" id="MobiDB-lite"/>
    </source>
</evidence>
<gene>
    <name evidence="2" type="ORF">EHUX00137_LOCUS33301</name>
</gene>
<organism evidence="2">
    <name type="scientific">Emiliania huxleyi</name>
    <name type="common">Coccolithophore</name>
    <name type="synonym">Pontosphaera huxleyi</name>
    <dbReference type="NCBI Taxonomy" id="2903"/>
    <lineage>
        <taxon>Eukaryota</taxon>
        <taxon>Haptista</taxon>
        <taxon>Haptophyta</taxon>
        <taxon>Prymnesiophyceae</taxon>
        <taxon>Isochrysidales</taxon>
        <taxon>Noelaerhabdaceae</taxon>
        <taxon>Emiliania</taxon>
    </lineage>
</organism>
<reference evidence="2" key="1">
    <citation type="submission" date="2021-01" db="EMBL/GenBank/DDBJ databases">
        <authorList>
            <person name="Corre E."/>
            <person name="Pelletier E."/>
            <person name="Niang G."/>
            <person name="Scheremetjew M."/>
            <person name="Finn R."/>
            <person name="Kale V."/>
            <person name="Holt S."/>
            <person name="Cochrane G."/>
            <person name="Meng A."/>
            <person name="Brown T."/>
            <person name="Cohen L."/>
        </authorList>
    </citation>
    <scope>NUCLEOTIDE SEQUENCE</scope>
    <source>
        <strain evidence="2">379</strain>
    </source>
</reference>
<dbReference type="InterPro" id="IPR036452">
    <property type="entry name" value="Ribo_hydro-like"/>
</dbReference>
<sequence length="513" mass="55997">MRTKSGVVAILAASARPRAAWQRMVFPDSAEAGQEPRVPLSIAELQRRVTGFWTIYDDLATEDALSAVAGGESTKSLFSTNMVLRADGAVSRGSDFPGGEWSVVEDGSRRRRLRMTLTNRRAGLERRYDGLLFSLALTDPGTDGGGGGGEAAAVEEMKKVRYLVRGLSSTGAQSGLRAGFALMRSSLLAAEDRSLVLVVVSSLKDAAELVREEGALFKRKVRQVVIQGGVLPFSPGVAAAGEMLEPDSAHNNAFDAASSRFFYHRCQELGVPLLVLSRFAAYGCQVPRSTYDDLAATGGQIGRRLQETQRTSIERLWRRACAPADSPSRAGLPVRCDKRWFCDTFLGGDGRDRAEDVSIWDLVRGFNMYDPIALVAAVPALAERFFETDDLVVHGVRHRVVGVSADRSGVRPGSGLQEWLCAAFLEGARLEAAAEEGEEELPRSGSMGRPPWSRAERGAEQHAHAPIARAWTSRRTHARTHTHAHVRTQTQTQTQTHAHARAQRTRTTLLRRQ</sequence>
<dbReference type="GO" id="GO:0016799">
    <property type="term" value="F:hydrolase activity, hydrolyzing N-glycosyl compounds"/>
    <property type="evidence" value="ECO:0007669"/>
    <property type="project" value="InterPro"/>
</dbReference>
<feature type="compositionally biased region" description="Basic residues" evidence="1">
    <location>
        <begin position="498"/>
        <end position="513"/>
    </location>
</feature>
<dbReference type="SUPFAM" id="SSF53590">
    <property type="entry name" value="Nucleoside hydrolase"/>
    <property type="match status" value="1"/>
</dbReference>
<dbReference type="EMBL" id="HBIR01042690">
    <property type="protein sequence ID" value="CAE0575765.1"/>
    <property type="molecule type" value="Transcribed_RNA"/>
</dbReference>
<feature type="compositionally biased region" description="Low complexity" evidence="1">
    <location>
        <begin position="487"/>
        <end position="497"/>
    </location>
</feature>
<proteinExistence type="predicted"/>
<feature type="compositionally biased region" description="Basic and acidic residues" evidence="1">
    <location>
        <begin position="454"/>
        <end position="463"/>
    </location>
</feature>
<feature type="compositionally biased region" description="Basic residues" evidence="1">
    <location>
        <begin position="472"/>
        <end position="486"/>
    </location>
</feature>
<name>A0A7S3T710_EMIHU</name>